<dbReference type="Proteomes" id="UP000183015">
    <property type="component" value="Unassembled WGS sequence"/>
</dbReference>
<gene>
    <name evidence="2" type="ORF">SAMN05414137_122134</name>
</gene>
<evidence type="ECO:0000313" key="2">
    <source>
        <dbReference type="EMBL" id="SEM28811.1"/>
    </source>
</evidence>
<dbReference type="STRING" id="235985.SAMN05414137_122134"/>
<feature type="domain" description="RING-type" evidence="1">
    <location>
        <begin position="9"/>
        <end position="47"/>
    </location>
</feature>
<sequence>MSLEMRALCERCETTTLPHDAVAYICSHECTFCPACTETMAQVCPNCGGELVLRPRRQR</sequence>
<evidence type="ECO:0000259" key="1">
    <source>
        <dbReference type="PROSITE" id="PS50089"/>
    </source>
</evidence>
<dbReference type="PROSITE" id="PS50089">
    <property type="entry name" value="ZF_RING_2"/>
    <property type="match status" value="1"/>
</dbReference>
<dbReference type="InterPro" id="IPR010696">
    <property type="entry name" value="DUF1272"/>
</dbReference>
<dbReference type="OrthoDB" id="9808883at2"/>
<reference evidence="3" key="1">
    <citation type="submission" date="2016-10" db="EMBL/GenBank/DDBJ databases">
        <authorList>
            <person name="Varghese N."/>
        </authorList>
    </citation>
    <scope>NUCLEOTIDE SEQUENCE [LARGE SCALE GENOMIC DNA]</scope>
    <source>
        <strain evidence="3">DSM 45096 / BCRC 16803 / CGMCC 4.1857 / CIP 109030 / JCM 12277 / KCTC 19219 / NBRC 100920 / 33214</strain>
    </source>
</reference>
<protein>
    <recommendedName>
        <fullName evidence="1">RING-type domain-containing protein</fullName>
    </recommendedName>
</protein>
<dbReference type="eggNOG" id="COG3813">
    <property type="taxonomic scope" value="Bacteria"/>
</dbReference>
<evidence type="ECO:0000313" key="3">
    <source>
        <dbReference type="Proteomes" id="UP000183015"/>
    </source>
</evidence>
<dbReference type="AlphaFoldDB" id="A0A1H7X564"/>
<dbReference type="Pfam" id="PF06906">
    <property type="entry name" value="DUF1272"/>
    <property type="match status" value="1"/>
</dbReference>
<organism evidence="2 3">
    <name type="scientific">Streptacidiphilus jiangxiensis</name>
    <dbReference type="NCBI Taxonomy" id="235985"/>
    <lineage>
        <taxon>Bacteria</taxon>
        <taxon>Bacillati</taxon>
        <taxon>Actinomycetota</taxon>
        <taxon>Actinomycetes</taxon>
        <taxon>Kitasatosporales</taxon>
        <taxon>Streptomycetaceae</taxon>
        <taxon>Streptacidiphilus</taxon>
    </lineage>
</organism>
<dbReference type="RefSeq" id="WP_042452589.1">
    <property type="nucleotide sequence ID" value="NZ_BBPN01000025.1"/>
</dbReference>
<name>A0A1H7X564_STRJI</name>
<dbReference type="EMBL" id="FOAZ01000022">
    <property type="protein sequence ID" value="SEM28811.1"/>
    <property type="molecule type" value="Genomic_DNA"/>
</dbReference>
<accession>A0A1H7X564</accession>
<proteinExistence type="predicted"/>
<dbReference type="InterPro" id="IPR001841">
    <property type="entry name" value="Znf_RING"/>
</dbReference>
<keyword evidence="3" id="KW-1185">Reference proteome</keyword>